<proteinExistence type="predicted"/>
<keyword evidence="1" id="KW-1133">Transmembrane helix</keyword>
<sequence length="316" mass="33972">MDDLTTLREVWGEPKTPSHTARMEARAALLTRAAGRTPEPVRPRRRFRMLRAGVGLLAVGALAAVVAAGVTVVQTSGGNREPGRIGSVALAANVLDRASAAAEQRPFTPLQSHQWIYTKMSETTGVNAKGGVDGGPYKTVVEERWERADGKQGAGITNGKVYVGPELVRPQRPFSYAPLPTDPDALLQKLGVRTGGYEMAYDSLVNILAFNVVPPKQEAAIFQAIKKIPNVTLITGRVDAAGRPAIALGLEMDAMHQEVLLDPKTYAFLGDRIITIKDQTFESDGGPPVFVKKGTVEYERLRTAVGIVAKPGQRPS</sequence>
<dbReference type="AlphaFoldDB" id="A0A8J3XQ07"/>
<evidence type="ECO:0000313" key="3">
    <source>
        <dbReference type="Proteomes" id="UP000644610"/>
    </source>
</evidence>
<dbReference type="Proteomes" id="UP000644610">
    <property type="component" value="Unassembled WGS sequence"/>
</dbReference>
<reference evidence="2" key="1">
    <citation type="submission" date="2021-01" db="EMBL/GenBank/DDBJ databases">
        <title>Whole genome shotgun sequence of Planotetraspora silvatica NBRC 100141.</title>
        <authorList>
            <person name="Komaki H."/>
            <person name="Tamura T."/>
        </authorList>
    </citation>
    <scope>NUCLEOTIDE SEQUENCE</scope>
    <source>
        <strain evidence="2">NBRC 100141</strain>
    </source>
</reference>
<dbReference type="NCBIfam" id="NF038083">
    <property type="entry name" value="CU044_5270_fam"/>
    <property type="match status" value="1"/>
</dbReference>
<feature type="transmembrane region" description="Helical" evidence="1">
    <location>
        <begin position="52"/>
        <end position="73"/>
    </location>
</feature>
<dbReference type="RefSeq" id="WP_203979788.1">
    <property type="nucleotide sequence ID" value="NZ_BOOQ01000050.1"/>
</dbReference>
<keyword evidence="1" id="KW-0812">Transmembrane</keyword>
<keyword evidence="3" id="KW-1185">Reference proteome</keyword>
<protein>
    <recommendedName>
        <fullName evidence="4">CU044_5270 family protein</fullName>
    </recommendedName>
</protein>
<evidence type="ECO:0000256" key="1">
    <source>
        <dbReference type="SAM" id="Phobius"/>
    </source>
</evidence>
<accession>A0A8J3XQ07</accession>
<name>A0A8J3XQ07_9ACTN</name>
<comment type="caution">
    <text evidence="2">The sequence shown here is derived from an EMBL/GenBank/DDBJ whole genome shotgun (WGS) entry which is preliminary data.</text>
</comment>
<evidence type="ECO:0008006" key="4">
    <source>
        <dbReference type="Google" id="ProtNLM"/>
    </source>
</evidence>
<dbReference type="EMBL" id="BOOQ01000050">
    <property type="protein sequence ID" value="GII50302.1"/>
    <property type="molecule type" value="Genomic_DNA"/>
</dbReference>
<gene>
    <name evidence="2" type="ORF">Psi02_67260</name>
</gene>
<evidence type="ECO:0000313" key="2">
    <source>
        <dbReference type="EMBL" id="GII50302.1"/>
    </source>
</evidence>
<organism evidence="2 3">
    <name type="scientific">Planotetraspora silvatica</name>
    <dbReference type="NCBI Taxonomy" id="234614"/>
    <lineage>
        <taxon>Bacteria</taxon>
        <taxon>Bacillati</taxon>
        <taxon>Actinomycetota</taxon>
        <taxon>Actinomycetes</taxon>
        <taxon>Streptosporangiales</taxon>
        <taxon>Streptosporangiaceae</taxon>
        <taxon>Planotetraspora</taxon>
    </lineage>
</organism>
<keyword evidence="1" id="KW-0472">Membrane</keyword>
<dbReference type="InterPro" id="IPR047789">
    <property type="entry name" value="CU044_5270-like"/>
</dbReference>